<dbReference type="NCBIfam" id="NF000585">
    <property type="entry name" value="PRK00010.1"/>
    <property type="match status" value="1"/>
</dbReference>
<feature type="domain" description="Large ribosomal subunit protein uL5 C-terminal" evidence="11">
    <location>
        <begin position="84"/>
        <end position="177"/>
    </location>
</feature>
<evidence type="ECO:0000256" key="5">
    <source>
        <dbReference type="ARBA" id="ARBA00022980"/>
    </source>
</evidence>
<keyword evidence="2 8" id="KW-0820">tRNA-binding</keyword>
<dbReference type="Gene3D" id="3.30.1440.10">
    <property type="match status" value="1"/>
</dbReference>
<feature type="domain" description="Large ribosomal subunit protein uL5 N-terminal" evidence="10">
    <location>
        <begin position="24"/>
        <end position="80"/>
    </location>
</feature>
<evidence type="ECO:0000256" key="6">
    <source>
        <dbReference type="ARBA" id="ARBA00023274"/>
    </source>
</evidence>
<dbReference type="FunFam" id="3.30.1440.10:FF:000001">
    <property type="entry name" value="50S ribosomal protein L5"/>
    <property type="match status" value="1"/>
</dbReference>
<dbReference type="GO" id="GO:0019843">
    <property type="term" value="F:rRNA binding"/>
    <property type="evidence" value="ECO:0007669"/>
    <property type="project" value="UniProtKB-UniRule"/>
</dbReference>
<reference evidence="12 13" key="1">
    <citation type="submission" date="2020-07" db="EMBL/GenBank/DDBJ databases">
        <title>Endozoicomonas sp. nov., isolated from sediment.</title>
        <authorList>
            <person name="Gu T."/>
        </authorList>
    </citation>
    <scope>NUCLEOTIDE SEQUENCE [LARGE SCALE GENOMIC DNA]</scope>
    <source>
        <strain evidence="12 13">SM1973</strain>
    </source>
</reference>
<gene>
    <name evidence="8 12" type="primary">rplE</name>
    <name evidence="12" type="ORF">H0A36_20925</name>
</gene>
<accession>A0A853IH66</accession>
<evidence type="ECO:0000313" key="12">
    <source>
        <dbReference type="EMBL" id="NYZ68485.1"/>
    </source>
</evidence>
<dbReference type="PANTHER" id="PTHR11994">
    <property type="entry name" value="60S RIBOSOMAL PROTEIN L11-RELATED"/>
    <property type="match status" value="1"/>
</dbReference>
<organism evidence="12 13">
    <name type="scientific">Spartinivicinus marinus</name>
    <dbReference type="NCBI Taxonomy" id="2994442"/>
    <lineage>
        <taxon>Bacteria</taxon>
        <taxon>Pseudomonadati</taxon>
        <taxon>Pseudomonadota</taxon>
        <taxon>Gammaproteobacteria</taxon>
        <taxon>Oceanospirillales</taxon>
        <taxon>Zooshikellaceae</taxon>
        <taxon>Spartinivicinus</taxon>
    </lineage>
</organism>
<comment type="subunit">
    <text evidence="8">Part of the 50S ribosomal subunit; part of the 5S rRNA/L5/L18/L25 subcomplex. Contacts the 5S rRNA and the P site tRNA. Forms a bridge to the 30S subunit in the 70S ribosome.</text>
</comment>
<evidence type="ECO:0000256" key="2">
    <source>
        <dbReference type="ARBA" id="ARBA00022555"/>
    </source>
</evidence>
<proteinExistence type="inferred from homology"/>
<dbReference type="SUPFAM" id="SSF55282">
    <property type="entry name" value="RL5-like"/>
    <property type="match status" value="1"/>
</dbReference>
<keyword evidence="13" id="KW-1185">Reference proteome</keyword>
<protein>
    <recommendedName>
        <fullName evidence="7 8">Large ribosomal subunit protein uL5</fullName>
    </recommendedName>
</protein>
<dbReference type="Pfam" id="PF00673">
    <property type="entry name" value="Ribosomal_L5_C"/>
    <property type="match status" value="1"/>
</dbReference>
<dbReference type="GO" id="GO:1990904">
    <property type="term" value="C:ribonucleoprotein complex"/>
    <property type="evidence" value="ECO:0007669"/>
    <property type="project" value="UniProtKB-KW"/>
</dbReference>
<keyword evidence="5 8" id="KW-0689">Ribosomal protein</keyword>
<dbReference type="Proteomes" id="UP000569732">
    <property type="component" value="Unassembled WGS sequence"/>
</dbReference>
<evidence type="ECO:0000256" key="4">
    <source>
        <dbReference type="ARBA" id="ARBA00022884"/>
    </source>
</evidence>
<dbReference type="InterPro" id="IPR020930">
    <property type="entry name" value="Ribosomal_uL5_bac-type"/>
</dbReference>
<dbReference type="Pfam" id="PF00281">
    <property type="entry name" value="Ribosomal_L5"/>
    <property type="match status" value="1"/>
</dbReference>
<evidence type="ECO:0000313" key="13">
    <source>
        <dbReference type="Proteomes" id="UP000569732"/>
    </source>
</evidence>
<evidence type="ECO:0000256" key="1">
    <source>
        <dbReference type="ARBA" id="ARBA00008553"/>
    </source>
</evidence>
<dbReference type="GO" id="GO:0000049">
    <property type="term" value="F:tRNA binding"/>
    <property type="evidence" value="ECO:0007669"/>
    <property type="project" value="UniProtKB-UniRule"/>
</dbReference>
<dbReference type="InterPro" id="IPR031310">
    <property type="entry name" value="Ribosomal_uL5_N"/>
</dbReference>
<dbReference type="InterPro" id="IPR022803">
    <property type="entry name" value="Ribosomal_uL5_dom_sf"/>
</dbReference>
<dbReference type="InterPro" id="IPR020929">
    <property type="entry name" value="Ribosomal_uL5_CS"/>
</dbReference>
<evidence type="ECO:0000259" key="11">
    <source>
        <dbReference type="Pfam" id="PF00673"/>
    </source>
</evidence>
<evidence type="ECO:0000259" key="10">
    <source>
        <dbReference type="Pfam" id="PF00281"/>
    </source>
</evidence>
<evidence type="ECO:0000256" key="9">
    <source>
        <dbReference type="RuleBase" id="RU003930"/>
    </source>
</evidence>
<name>A0A853IH66_9GAMM</name>
<dbReference type="AlphaFoldDB" id="A0A853IH66"/>
<dbReference type="InterPro" id="IPR031309">
    <property type="entry name" value="Ribosomal_uL5_C"/>
</dbReference>
<dbReference type="GO" id="GO:0003735">
    <property type="term" value="F:structural constituent of ribosome"/>
    <property type="evidence" value="ECO:0007669"/>
    <property type="project" value="InterPro"/>
</dbReference>
<keyword evidence="3 8" id="KW-0699">rRNA-binding</keyword>
<dbReference type="PROSITE" id="PS00358">
    <property type="entry name" value="RIBOSOMAL_L5"/>
    <property type="match status" value="1"/>
</dbReference>
<keyword evidence="6 8" id="KW-0687">Ribonucleoprotein</keyword>
<dbReference type="HAMAP" id="MF_01333_B">
    <property type="entry name" value="Ribosomal_uL5_B"/>
    <property type="match status" value="1"/>
</dbReference>
<comment type="function">
    <text evidence="8">This is 1 of the proteins that bind and probably mediate the attachment of the 5S RNA into the large ribosomal subunit, where it forms part of the central protuberance. In the 70S ribosome it contacts protein S13 of the 30S subunit (bridge B1b), connecting the 2 subunits; this bridge is implicated in subunit movement. Contacts the P site tRNA; the 5S rRNA and some of its associated proteins might help stabilize positioning of ribosome-bound tRNAs.</text>
</comment>
<evidence type="ECO:0000256" key="8">
    <source>
        <dbReference type="HAMAP-Rule" id="MF_01333"/>
    </source>
</evidence>
<dbReference type="GO" id="GO:0005840">
    <property type="term" value="C:ribosome"/>
    <property type="evidence" value="ECO:0007669"/>
    <property type="project" value="UniProtKB-KW"/>
</dbReference>
<dbReference type="RefSeq" id="WP_180570495.1">
    <property type="nucleotide sequence ID" value="NZ_JACCKB010000043.1"/>
</dbReference>
<evidence type="ECO:0000256" key="3">
    <source>
        <dbReference type="ARBA" id="ARBA00022730"/>
    </source>
</evidence>
<dbReference type="PIRSF" id="PIRSF002161">
    <property type="entry name" value="Ribosomal_L5"/>
    <property type="match status" value="1"/>
</dbReference>
<dbReference type="EMBL" id="JACCKB010000043">
    <property type="protein sequence ID" value="NYZ68485.1"/>
    <property type="molecule type" value="Genomic_DNA"/>
</dbReference>
<keyword evidence="4 8" id="KW-0694">RNA-binding</keyword>
<evidence type="ECO:0000256" key="7">
    <source>
        <dbReference type="ARBA" id="ARBA00035245"/>
    </source>
</evidence>
<comment type="similarity">
    <text evidence="1 8 9">Belongs to the universal ribosomal protein uL5 family.</text>
</comment>
<dbReference type="GO" id="GO:0006412">
    <property type="term" value="P:translation"/>
    <property type="evidence" value="ECO:0007669"/>
    <property type="project" value="UniProtKB-UniRule"/>
</dbReference>
<sequence>MTNLLEKYRSEIAPKLKEELGYSNINEVPSITKITLNMGVGEAVGDKKVIQNALADLEKIAGQKPIVTRARKSVAGFKIRQGWPIGVKVTLRRDRMYEFLDRLVSMALPRVRDFRGLNPKSFDGRGNYSMGVKEQIIFPEIDYDKIDVLRGLDITLTTTAKTDEEGHALLKAFNFPFKS</sequence>
<comment type="caution">
    <text evidence="12">The sequence shown here is derived from an EMBL/GenBank/DDBJ whole genome shotgun (WGS) entry which is preliminary data.</text>
</comment>
<dbReference type="InterPro" id="IPR002132">
    <property type="entry name" value="Ribosomal_uL5"/>
</dbReference>